<proteinExistence type="predicted"/>
<reference evidence="2 3" key="1">
    <citation type="submission" date="2020-07" db="EMBL/GenBank/DDBJ databases">
        <title>Sequencing the genomes of 1000 actinobacteria strains.</title>
        <authorList>
            <person name="Klenk H.-P."/>
        </authorList>
    </citation>
    <scope>NUCLEOTIDE SEQUENCE [LARGE SCALE GENOMIC DNA]</scope>
    <source>
        <strain evidence="2 3">LI1</strain>
    </source>
</reference>
<keyword evidence="1" id="KW-0812">Transmembrane</keyword>
<evidence type="ECO:0000256" key="1">
    <source>
        <dbReference type="SAM" id="Phobius"/>
    </source>
</evidence>
<evidence type="ECO:0000313" key="3">
    <source>
        <dbReference type="Proteomes" id="UP000537260"/>
    </source>
</evidence>
<comment type="caution">
    <text evidence="2">The sequence shown here is derived from an EMBL/GenBank/DDBJ whole genome shotgun (WGS) entry which is preliminary data.</text>
</comment>
<accession>A0A7Z0J5J9</accession>
<protein>
    <submittedName>
        <fullName evidence="2">Formate-dependent nitrite reductase membrane component NrfD</fullName>
    </submittedName>
</protein>
<keyword evidence="1" id="KW-0472">Membrane</keyword>
<feature type="transmembrane region" description="Helical" evidence="1">
    <location>
        <begin position="64"/>
        <end position="85"/>
    </location>
</feature>
<evidence type="ECO:0000313" key="2">
    <source>
        <dbReference type="EMBL" id="NYJ19567.1"/>
    </source>
</evidence>
<feature type="transmembrane region" description="Helical" evidence="1">
    <location>
        <begin position="97"/>
        <end position="119"/>
    </location>
</feature>
<name>A0A7Z0J5J9_9MICO</name>
<organism evidence="2 3">
    <name type="scientific">Glaciibacter psychrotolerans</name>
    <dbReference type="NCBI Taxonomy" id="670054"/>
    <lineage>
        <taxon>Bacteria</taxon>
        <taxon>Bacillati</taxon>
        <taxon>Actinomycetota</taxon>
        <taxon>Actinomycetes</taxon>
        <taxon>Micrococcales</taxon>
        <taxon>Microbacteriaceae</taxon>
        <taxon>Glaciibacter</taxon>
    </lineage>
</organism>
<feature type="transmembrane region" description="Helical" evidence="1">
    <location>
        <begin position="23"/>
        <end position="44"/>
    </location>
</feature>
<keyword evidence="1" id="KW-1133">Transmembrane helix</keyword>
<sequence length="124" mass="13133">MTELNANTDAVTAGAAQRTTPRWLSLVIAIVFGIFYVYDMWEAIGNLVGLNNAALSLDTALSGWGWSVLIGAIVLPVVVFALAYLLGRQRGALAQAVLLFVGLALVAVLTLDIMVTFGLGRLLV</sequence>
<dbReference type="Proteomes" id="UP000537260">
    <property type="component" value="Unassembled WGS sequence"/>
</dbReference>
<dbReference type="AlphaFoldDB" id="A0A7Z0J5J9"/>
<gene>
    <name evidence="2" type="ORF">HNR05_001358</name>
</gene>
<keyword evidence="3" id="KW-1185">Reference proteome</keyword>
<dbReference type="RefSeq" id="WP_179578310.1">
    <property type="nucleotide sequence ID" value="NZ_JACCFM010000001.1"/>
</dbReference>
<dbReference type="EMBL" id="JACCFM010000001">
    <property type="protein sequence ID" value="NYJ19567.1"/>
    <property type="molecule type" value="Genomic_DNA"/>
</dbReference>